<dbReference type="InterPro" id="IPR002902">
    <property type="entry name" value="GNK2"/>
</dbReference>
<keyword evidence="3" id="KW-0732">Signal</keyword>
<name>R0I6A1_9BRAS</name>
<dbReference type="STRING" id="81985.R0I6A1"/>
<feature type="domain" description="Rhodanese" evidence="6">
    <location>
        <begin position="87"/>
        <end position="135"/>
    </location>
</feature>
<proteinExistence type="inferred from homology"/>
<evidence type="ECO:0000256" key="1">
    <source>
        <dbReference type="ARBA" id="ARBA00004613"/>
    </source>
</evidence>
<dbReference type="PROSITE" id="PS51473">
    <property type="entry name" value="GNK2"/>
    <property type="match status" value="2"/>
</dbReference>
<dbReference type="eggNOG" id="ENOG502QPWH">
    <property type="taxonomic scope" value="Eukaryota"/>
</dbReference>
<dbReference type="Gene3D" id="3.30.430.20">
    <property type="entry name" value="Gnk2 domain, C-X8-C-X2-C motif"/>
    <property type="match status" value="2"/>
</dbReference>
<evidence type="ECO:0000256" key="4">
    <source>
        <dbReference type="ARBA" id="ARBA00022737"/>
    </source>
</evidence>
<keyword evidence="2" id="KW-0964">Secreted</keyword>
<evidence type="ECO:0000259" key="7">
    <source>
        <dbReference type="PROSITE" id="PS51473"/>
    </source>
</evidence>
<keyword evidence="4" id="KW-0677">Repeat</keyword>
<dbReference type="InterPro" id="IPR001763">
    <property type="entry name" value="Rhodanese-like_dom"/>
</dbReference>
<dbReference type="Pfam" id="PF01657">
    <property type="entry name" value="Stress-antifung"/>
    <property type="match status" value="2"/>
</dbReference>
<dbReference type="PANTHER" id="PTHR32411">
    <property type="entry name" value="CYSTEINE-RICH REPEAT SECRETORY PROTEIN 38-RELATED"/>
    <property type="match status" value="1"/>
</dbReference>
<dbReference type="EMBL" id="KB870807">
    <property type="protein sequence ID" value="EOA31938.1"/>
    <property type="molecule type" value="Genomic_DNA"/>
</dbReference>
<dbReference type="PANTHER" id="PTHR32411:SF54">
    <property type="entry name" value="CYSTEINE-RICH REPEAT SECRETORY PROTEIN 29-RELATED"/>
    <property type="match status" value="1"/>
</dbReference>
<comment type="similarity">
    <text evidence="5">Belongs to the cysteine-rich repeat secretory protein family.</text>
</comment>
<evidence type="ECO:0000313" key="9">
    <source>
        <dbReference type="Proteomes" id="UP000029121"/>
    </source>
</evidence>
<dbReference type="InterPro" id="IPR050581">
    <property type="entry name" value="CRR_secretory_protein"/>
</dbReference>
<dbReference type="Proteomes" id="UP000029121">
    <property type="component" value="Unassembled WGS sequence"/>
</dbReference>
<evidence type="ECO:0008006" key="10">
    <source>
        <dbReference type="Google" id="ProtNLM"/>
    </source>
</evidence>
<organism evidence="8 9">
    <name type="scientific">Capsella rubella</name>
    <dbReference type="NCBI Taxonomy" id="81985"/>
    <lineage>
        <taxon>Eukaryota</taxon>
        <taxon>Viridiplantae</taxon>
        <taxon>Streptophyta</taxon>
        <taxon>Embryophyta</taxon>
        <taxon>Tracheophyta</taxon>
        <taxon>Spermatophyta</taxon>
        <taxon>Magnoliopsida</taxon>
        <taxon>eudicotyledons</taxon>
        <taxon>Gunneridae</taxon>
        <taxon>Pentapetalae</taxon>
        <taxon>rosids</taxon>
        <taxon>malvids</taxon>
        <taxon>Brassicales</taxon>
        <taxon>Brassicaceae</taxon>
        <taxon>Camelineae</taxon>
        <taxon>Capsella</taxon>
    </lineage>
</organism>
<sequence>MHSSYFLSKYFVCFQILAIQIFVRYVSSLNLTNAYLHHKCLVDQGKYKPGSEYEENLNHLINHISSTQKFPDGFTHTSHGEAPNFITIVFQCRGDSYGSRCSSCYATAVAELRKRCQRYKGGIIWYDQCFLDVSPRKNDYKNIFSMHNPKNVIEGTESFNKKTRDFLYELMVEATRPNRPNKNMFFYAAGEKRLGEKKLYAMVQCAQDILHCKGCLEWSIKELPKCCDAKQGARVLGTECSLRYELYPFLRS</sequence>
<evidence type="ECO:0000256" key="3">
    <source>
        <dbReference type="ARBA" id="ARBA00022729"/>
    </source>
</evidence>
<evidence type="ECO:0000259" key="6">
    <source>
        <dbReference type="PROSITE" id="PS50206"/>
    </source>
</evidence>
<reference evidence="9" key="1">
    <citation type="journal article" date="2013" name="Nat. Genet.">
        <title>The Capsella rubella genome and the genomic consequences of rapid mating system evolution.</title>
        <authorList>
            <person name="Slotte T."/>
            <person name="Hazzouri K.M."/>
            <person name="Agren J.A."/>
            <person name="Koenig D."/>
            <person name="Maumus F."/>
            <person name="Guo Y.L."/>
            <person name="Steige K."/>
            <person name="Platts A.E."/>
            <person name="Escobar J.S."/>
            <person name="Newman L.K."/>
            <person name="Wang W."/>
            <person name="Mandakova T."/>
            <person name="Vello E."/>
            <person name="Smith L.M."/>
            <person name="Henz S.R."/>
            <person name="Steffen J."/>
            <person name="Takuno S."/>
            <person name="Brandvain Y."/>
            <person name="Coop G."/>
            <person name="Andolfatto P."/>
            <person name="Hu T.T."/>
            <person name="Blanchette M."/>
            <person name="Clark R.M."/>
            <person name="Quesneville H."/>
            <person name="Nordborg M."/>
            <person name="Gaut B.S."/>
            <person name="Lysak M.A."/>
            <person name="Jenkins J."/>
            <person name="Grimwood J."/>
            <person name="Chapman J."/>
            <person name="Prochnik S."/>
            <person name="Shu S."/>
            <person name="Rokhsar D."/>
            <person name="Schmutz J."/>
            <person name="Weigel D."/>
            <person name="Wright S.I."/>
        </authorList>
    </citation>
    <scope>NUCLEOTIDE SEQUENCE [LARGE SCALE GENOMIC DNA]</scope>
    <source>
        <strain evidence="9">cv. Monte Gargano</strain>
    </source>
</reference>
<dbReference type="AlphaFoldDB" id="R0I6A1"/>
<evidence type="ECO:0000256" key="2">
    <source>
        <dbReference type="ARBA" id="ARBA00022525"/>
    </source>
</evidence>
<dbReference type="PROSITE" id="PS50206">
    <property type="entry name" value="RHODANESE_3"/>
    <property type="match status" value="1"/>
</dbReference>
<feature type="domain" description="Gnk2-homologous" evidence="7">
    <location>
        <begin position="140"/>
        <end position="249"/>
    </location>
</feature>
<feature type="domain" description="Gnk2-homologous" evidence="7">
    <location>
        <begin position="35"/>
        <end position="138"/>
    </location>
</feature>
<dbReference type="GO" id="GO:0005576">
    <property type="term" value="C:extracellular region"/>
    <property type="evidence" value="ECO:0007669"/>
    <property type="project" value="UniProtKB-SubCell"/>
</dbReference>
<evidence type="ECO:0000256" key="5">
    <source>
        <dbReference type="ARBA" id="ARBA00038515"/>
    </source>
</evidence>
<dbReference type="CDD" id="cd23509">
    <property type="entry name" value="Gnk2-like"/>
    <property type="match status" value="2"/>
</dbReference>
<keyword evidence="9" id="KW-1185">Reference proteome</keyword>
<comment type="subcellular location">
    <subcellularLocation>
        <location evidence="1">Secreted</location>
    </subcellularLocation>
</comment>
<dbReference type="InterPro" id="IPR038408">
    <property type="entry name" value="GNK2_sf"/>
</dbReference>
<evidence type="ECO:0000313" key="8">
    <source>
        <dbReference type="EMBL" id="EOA31938.1"/>
    </source>
</evidence>
<gene>
    <name evidence="8" type="ORF">CARUB_v10015177mg</name>
</gene>
<accession>R0I6A1</accession>
<protein>
    <recommendedName>
        <fullName evidence="10">Gnk2-homologous domain-containing protein</fullName>
    </recommendedName>
</protein>